<sequence>MNESPTPPIQRMSVSDTIRALVDAVKKSGAKTDADIQAQVFDAYAKLFNPADLDDGDLLKVAAKIAKAIPATNERAHSANEQIIDERNERGANEHAHSPMFIPTNERAHSGNERTAGNEPVHSTNERAHSYDAEKELLEAMKDAQGKIEADILKEGYGLYEQWKAAILSGELKVTTREGRSFVNAHLCQGKKRTITPEGMNALIVIWQARAAKEGLLLLNPKYTGKPPFSKYLLA</sequence>
<keyword evidence="4" id="KW-1185">Reference proteome</keyword>
<dbReference type="EMBL" id="JAVFKN010000023">
    <property type="protein sequence ID" value="MDQ5769976.1"/>
    <property type="molecule type" value="Genomic_DNA"/>
</dbReference>
<dbReference type="Proteomes" id="UP001229862">
    <property type="component" value="Chromosome"/>
</dbReference>
<reference evidence="3 4" key="1">
    <citation type="submission" date="2023-08" db="EMBL/GenBank/DDBJ databases">
        <title>New molecular markers tilS and rpoB for phylogenetic and monitoring studies of the genus Thiothrix biodiversity.</title>
        <authorList>
            <person name="Ravin N.V."/>
            <person name="Smolyakov D."/>
            <person name="Markov N.D."/>
            <person name="Beletsky A.V."/>
            <person name="Mardanov A.V."/>
            <person name="Rudenko T.S."/>
            <person name="Grabovich M.Y."/>
        </authorList>
    </citation>
    <scope>NUCLEOTIDE SEQUENCE</scope>
    <source>
        <strain evidence="3">DNT52</strain>
        <strain evidence="2 4">H33</strain>
    </source>
</reference>
<evidence type="ECO:0000313" key="4">
    <source>
        <dbReference type="Proteomes" id="UP001223336"/>
    </source>
</evidence>
<dbReference type="EMBL" id="CP133217">
    <property type="protein sequence ID" value="WML85996.1"/>
    <property type="molecule type" value="Genomic_DNA"/>
</dbReference>
<protein>
    <submittedName>
        <fullName evidence="3">Uncharacterized protein</fullName>
    </submittedName>
</protein>
<organism evidence="3">
    <name type="scientific">Thiothrix subterranea</name>
    <dbReference type="NCBI Taxonomy" id="2735563"/>
    <lineage>
        <taxon>Bacteria</taxon>
        <taxon>Pseudomonadati</taxon>
        <taxon>Pseudomonadota</taxon>
        <taxon>Gammaproteobacteria</taxon>
        <taxon>Thiotrichales</taxon>
        <taxon>Thiotrichaceae</taxon>
        <taxon>Thiothrix</taxon>
    </lineage>
</organism>
<dbReference type="AlphaFoldDB" id="A0AA51MPR7"/>
<dbReference type="Proteomes" id="UP001223336">
    <property type="component" value="Unassembled WGS sequence"/>
</dbReference>
<proteinExistence type="predicted"/>
<evidence type="ECO:0000256" key="1">
    <source>
        <dbReference type="SAM" id="MobiDB-lite"/>
    </source>
</evidence>
<dbReference type="RefSeq" id="WP_308135771.1">
    <property type="nucleotide sequence ID" value="NZ_CP133217.1"/>
</dbReference>
<accession>A0AA51MPR7</accession>
<evidence type="ECO:0000313" key="2">
    <source>
        <dbReference type="EMBL" id="MDQ5769976.1"/>
    </source>
</evidence>
<feature type="region of interest" description="Disordered" evidence="1">
    <location>
        <begin position="96"/>
        <end position="123"/>
    </location>
</feature>
<name>A0AA51MPR7_9GAMM</name>
<gene>
    <name evidence="2" type="ORF">RCC75_15660</name>
    <name evidence="3" type="ORF">RCG00_17050</name>
</gene>
<evidence type="ECO:0000313" key="3">
    <source>
        <dbReference type="EMBL" id="WML85996.1"/>
    </source>
</evidence>